<evidence type="ECO:0000313" key="23">
    <source>
        <dbReference type="Proteomes" id="UP000558488"/>
    </source>
</evidence>
<dbReference type="Proteomes" id="UP000558488">
    <property type="component" value="Unassembled WGS sequence"/>
</dbReference>
<evidence type="ECO:0000256" key="13">
    <source>
        <dbReference type="ARBA" id="ARBA00093540"/>
    </source>
</evidence>
<feature type="compositionally biased region" description="Basic and acidic residues" evidence="14">
    <location>
        <begin position="1309"/>
        <end position="1321"/>
    </location>
</feature>
<comment type="subcellular location">
    <subcellularLocation>
        <location evidence="2">Cytoplasm</location>
    </subcellularLocation>
    <subcellularLocation>
        <location evidence="1">Nucleus</location>
    </subcellularLocation>
</comment>
<dbReference type="GO" id="GO:0060090">
    <property type="term" value="F:molecular adaptor activity"/>
    <property type="evidence" value="ECO:0007669"/>
    <property type="project" value="TreeGrafter"/>
</dbReference>
<dbReference type="Pfam" id="PF16417">
    <property type="entry name" value="CNOT1_TTP_bind"/>
    <property type="match status" value="1"/>
</dbReference>
<dbReference type="Gene3D" id="1.25.40.180">
    <property type="match status" value="1"/>
</dbReference>
<feature type="compositionally biased region" description="Low complexity" evidence="14">
    <location>
        <begin position="1324"/>
        <end position="1340"/>
    </location>
</feature>
<feature type="domain" description="CCR4-Not complex component Not1 C-terminal" evidence="15">
    <location>
        <begin position="1999"/>
        <end position="2358"/>
    </location>
</feature>
<evidence type="ECO:0000256" key="5">
    <source>
        <dbReference type="ARBA" id="ARBA00022845"/>
    </source>
</evidence>
<dbReference type="GO" id="GO:2000036">
    <property type="term" value="P:regulation of stem cell population maintenance"/>
    <property type="evidence" value="ECO:0007669"/>
    <property type="project" value="UniProtKB-ARBA"/>
</dbReference>
<dbReference type="GO" id="GO:0005634">
    <property type="term" value="C:nucleus"/>
    <property type="evidence" value="ECO:0007669"/>
    <property type="project" value="UniProtKB-SubCell"/>
</dbReference>
<name>A0A7J7UZZ6_PIPKU</name>
<dbReference type="InterPro" id="IPR032194">
    <property type="entry name" value="CNOT1_HEAT"/>
</dbReference>
<dbReference type="Pfam" id="PF22940">
    <property type="entry name" value="CNOT1_1st"/>
    <property type="match status" value="1"/>
</dbReference>
<evidence type="ECO:0000259" key="16">
    <source>
        <dbReference type="Pfam" id="PF12842"/>
    </source>
</evidence>
<sequence>MNLDSLSLALSQISYLVDNLTKKNYRASQQEIQHIVNRHGPEADRHLLRCLFSHVDFSGDGKSSGKDFHQTQFLIQECASLITKPNFISTLSYAIDNPLHYQKSLKPAPHLFAQLSKVLKLSKVQEVIFGLALLNSSSSDLRGFAAQFIKQKLPDLLRSYIDADVSGNQEGGFQDIAIEVLHLLLSHLLFGQKGAFGVGQEQIDAFLKTLRRDFPQERCPVVLAPLLYPEKRDILMDRILPDSGGVAKTMMESSLADFMQEVGYGFCASIEECRNIIMQFGVREVTAGQVARVLGMMARTHSGLTDGIPLQSISAPGSGIWSDGKDKSDGAQAHTWNVEVLIDVLKELNPALNFKEVTYELDHPGFQIRDSKGLHNVVYGIQRGLGMDVFPVDLIYRPWKNAEGQLSFIQHSLINPEIFCFADYPCHTVVIDILKAPPEDDNREIATWKSLDLIESLLRLAEVGQYEQVKQLFSFPIKHCPDMLVMALLQINSNWHTLRHELISTLMPIFLGNHPNSAIILHYAWHGQGQSPSIRQLIMHAMAEWYMRGEQYDQAKLSRILDVAQDLKALSMLLNGTPFAFVIDLAALASRREYLKLDKWLTDKIREHGEPFIQACMTFLKRRCPSILGGLAPEKDQPKSAQLPPETLATMLACLQACAGSVSQELSETILTMVANCSNVMNKARQPPPGVMPKGRPPSASSLDAISPVQIDPLAGMASLSIGGSAAPHTQSMQGFPPNLGSAFSTPQSPAKAFPPLSTPNQTTAFSGIGGLSSQLPGGLGTGSLTGIGTGALGLPAVNNDPFVQRKLGTSGLNQPTFQQTDLSQVWPEANQHFSKEIDDEANSYFQRIYNHPPHPTMSVDEVLEMLQRFKDSTIKREREVFNCMLRNLFEEYRFFPQYPDKELHITACLFGGIIEKGLVTYMALGLALRYVLEALRKPFGSKMYYFGIAALDRFKNRLKDYPQYCQHLASISHFMQFPHHLQEYIEYGQQSRDPPVKMQGSITTPGSIALAQAQAQAQVPTKAPLAGQVSTMVTTSTTTTVAKTVTVTRPTGVSFKKDVPPSINTTNIDTLLVATDQTERIVEPPENIQEKIAFIFNNLSQSNMTQKVEELKETVKEEFMPWVSQYLVMKRVSIEPNFHSLYSNFLDTLKNPEFNKMVLTETYRNIKVLLTSDKAAANFSDRSLLKNLGHWLGMITLAKNKPILHTDLDVKSLLLEAYVKGQQELLYVVPFVAKVLESSIRSVVFRPPNPWTMAIMNVLAELHQEHDLKLNLKFEIEVLCKNLALDINELKPGSLLKDKDRLKNLDEQLSAPKKDVKQPEELPPITTTTTSTTPATSTTCTATVPPQPQYSYHDINVYSLAGLAPHITLNPTIPLFQAHPQLKQCVRQAIERAVQELVHPVVDRSIKIAMTTCEQIVRKDFALDSEESRMRIAAHHMMRNLTAGMAMITCREPLLMSISTNLKNSFASALRTASPQQREMMDQAAAQLAQDNCELACCFIQKTAVEKAGPEMDKRLATEFELRKHARQEGRRYCDPVVLTYQAERMPEQIRLKVGGVDPKQLAVYEEFARNVPGFLPTNDLSQPTGFLAQPMKQAWATDDVAQIYDKCITELEQHLHAIPPTLAMNPQAQALRSLLEVVVLSRNSRDAIAALGLLQKAVEGLLDATSGADADLLLRYRECHLLVLKALQDGRAYGSPWCNKQITRCLIECRDEYKYNVEAVELLIRNHLVNMQQYDLHLAQSMENGLNYMAVAFAMQLVKILLVDERSVAHITEADLFHTIETLMRINAHSRGNAPEGLPQLMEVVRSNYEAMIDRAHGGPNFMMHSGISQASEYDDPPGLREKAEYLLREWVNLYHSAAAGRDSTKAFSAFVGQVELLERKMHQQGILKTDDLITRFFRLCTEMCVEISYRAQAEQQHNPAANPTMIRAKCYHNLDAFVRLIALLVKHSGEATNTVTKINLLNKVLGIVVGVLLQDHDVRQSEFQQLPYHRIFIMLLLELNAPEHVLETINFQTLTAFCNTFHILRPTKAPGFVYAWLELISHRIFIARMLAHTPQQKGWPMYAQLLIDLFKYLAPFLRNVELTKPMQILYKGTLRVLLVLLHDFPEFLCDYHYGFCDVIPPNCIQLRNLILSAFPRNMRLPDPFTPNLKVDMLSEINIAPRILTNFTGVMPPQFKKDLDSYLKTRSPVTFLSDLRSNLQVSNEPGNRYNLQLINALVLYVGTQAIAHIHNKGSTPSMSTITHSAHMDIFQNLAVDLDTEGRYLFLNAIANQLRYPNSHTHYFSCTMLYLFAEANTEAIQEQITRVLLERLIVNRPHPWGLLITFIELIKNPAFKFWNHEFVHCAPEIEKLFQSVAQCCMGQKQAQQVMEGTGAS</sequence>
<protein>
    <recommendedName>
        <fullName evidence="12">CCR4-NOT transcription complex subunit 1</fullName>
    </recommendedName>
    <alternativeName>
        <fullName evidence="11">CCR4-associated factor 1</fullName>
    </alternativeName>
</protein>
<dbReference type="Gene3D" id="1.25.40.790">
    <property type="match status" value="1"/>
</dbReference>
<feature type="domain" description="CCR4-NOT transcription complex subunit 1 N-terminal" evidence="20">
    <location>
        <begin position="30"/>
        <end position="227"/>
    </location>
</feature>
<dbReference type="InterPro" id="IPR007196">
    <property type="entry name" value="CCR4-Not_Not1_C"/>
</dbReference>
<keyword evidence="3" id="KW-0963">Cytoplasm</keyword>
<evidence type="ECO:0000256" key="1">
    <source>
        <dbReference type="ARBA" id="ARBA00004123"/>
    </source>
</evidence>
<dbReference type="CDD" id="cd20710">
    <property type="entry name" value="NOT1_connector"/>
    <property type="match status" value="1"/>
</dbReference>
<keyword evidence="7" id="KW-0943">RNA-mediated gene silencing</keyword>
<evidence type="ECO:0000259" key="18">
    <source>
        <dbReference type="Pfam" id="PF16417"/>
    </source>
</evidence>
<dbReference type="Pfam" id="PF04054">
    <property type="entry name" value="Not1"/>
    <property type="match status" value="1"/>
</dbReference>
<evidence type="ECO:0000313" key="22">
    <source>
        <dbReference type="EMBL" id="KAF6318351.1"/>
    </source>
</evidence>
<evidence type="ECO:0000259" key="21">
    <source>
        <dbReference type="Pfam" id="PF23590"/>
    </source>
</evidence>
<dbReference type="PANTHER" id="PTHR13162:SF8">
    <property type="entry name" value="CCR4-NOT TRANSCRIPTION COMPLEX SUBUNIT 1"/>
    <property type="match status" value="1"/>
</dbReference>
<dbReference type="InterPro" id="IPR040398">
    <property type="entry name" value="Not1"/>
</dbReference>
<dbReference type="Gene3D" id="1.25.40.800">
    <property type="match status" value="1"/>
</dbReference>
<feature type="domain" description="CCR4-NOT transcription complex subunit 1 HEAT repeat" evidence="19">
    <location>
        <begin position="500"/>
        <end position="656"/>
    </location>
</feature>
<evidence type="ECO:0000256" key="9">
    <source>
        <dbReference type="ARBA" id="ARBA00023242"/>
    </source>
</evidence>
<dbReference type="Pfam" id="PF23590">
    <property type="entry name" value="NOT1_connector"/>
    <property type="match status" value="1"/>
</dbReference>
<keyword evidence="6" id="KW-0805">Transcription regulation</keyword>
<evidence type="ECO:0000256" key="3">
    <source>
        <dbReference type="ARBA" id="ARBA00022490"/>
    </source>
</evidence>
<evidence type="ECO:0000256" key="2">
    <source>
        <dbReference type="ARBA" id="ARBA00004496"/>
    </source>
</evidence>
<evidence type="ECO:0000256" key="12">
    <source>
        <dbReference type="ARBA" id="ARBA00071432"/>
    </source>
</evidence>
<accession>A0A7J7UZZ6</accession>
<evidence type="ECO:0000256" key="4">
    <source>
        <dbReference type="ARBA" id="ARBA00022491"/>
    </source>
</evidence>
<comment type="caution">
    <text evidence="22">The sequence shown here is derived from an EMBL/GenBank/DDBJ whole genome shotgun (WGS) entry which is preliminary data.</text>
</comment>
<dbReference type="GO" id="GO:0017148">
    <property type="term" value="P:negative regulation of translation"/>
    <property type="evidence" value="ECO:0007669"/>
    <property type="project" value="InterPro"/>
</dbReference>
<dbReference type="FunFam" id="1.25.40.800:FF:000001">
    <property type="entry name" value="CCR4-NOT transcription complex subunit 1"/>
    <property type="match status" value="1"/>
</dbReference>
<evidence type="ECO:0000256" key="7">
    <source>
        <dbReference type="ARBA" id="ARBA00023158"/>
    </source>
</evidence>
<dbReference type="GO" id="GO:0000932">
    <property type="term" value="C:P-body"/>
    <property type="evidence" value="ECO:0007669"/>
    <property type="project" value="TreeGrafter"/>
</dbReference>
<dbReference type="FunFam" id="1.25.40.840:FF:000001">
    <property type="entry name" value="Ccr4-not transcription complex subunit 1 isoform"/>
    <property type="match status" value="1"/>
</dbReference>
<evidence type="ECO:0000256" key="8">
    <source>
        <dbReference type="ARBA" id="ARBA00023163"/>
    </source>
</evidence>
<evidence type="ECO:0000259" key="19">
    <source>
        <dbReference type="Pfam" id="PF16418"/>
    </source>
</evidence>
<dbReference type="FunFam" id="1.25.40.790:FF:000001">
    <property type="entry name" value="Ccr4-not transcription complex subunit 1 isoform"/>
    <property type="match status" value="1"/>
</dbReference>
<gene>
    <name evidence="22" type="ORF">mPipKuh1_003034</name>
</gene>
<evidence type="ECO:0000256" key="14">
    <source>
        <dbReference type="SAM" id="MobiDB-lite"/>
    </source>
</evidence>
<comment type="subunit">
    <text evidence="13">Component of the CCR4-NOT complex; distinct complexes seem to exist that differ in the participation of probably mutually exclusive catalytic subunits. In the complex, interacts directly with CNOT6, CNOT6L, CNOT7 or CNOT8. Interacts in a ligand-dependent fashion with ESR1 and RXRA. Interacts with NANOS2, TOB1 and ZFP36. Interacts with TNRC6A, TNRC6B or TNRC6C; the interactions are direct. Interacts with YTHDF2; the interaction is direct and promotes recruitment of the CCR4-NOT complex to N6-methyladenosine (m6A)-containing mRNAs, leading to their deadenylation and subsequent degradation. Interacts with EIF4ENIF1/4E-T. Interacts in an RNA-independent manner with BICC1 (via KH domains). Interacts with TEX13A; the interaction may inhibit CNOT1 binding to mRNA and subsequently CNOT1-mediated mRNA degradation.</text>
</comment>
<dbReference type="InterPro" id="IPR024557">
    <property type="entry name" value="CNOT1_dom_4"/>
</dbReference>
<feature type="region of interest" description="Disordered" evidence="14">
    <location>
        <begin position="725"/>
        <end position="770"/>
    </location>
</feature>
<dbReference type="Gene3D" id="1.25.40.840">
    <property type="entry name" value="CCR4-NOT transcription complex subunit 1 TTP binding domain"/>
    <property type="match status" value="1"/>
</dbReference>
<dbReference type="InterPro" id="IPR032193">
    <property type="entry name" value="CNOT1_TTP_bind"/>
</dbReference>
<evidence type="ECO:0000256" key="11">
    <source>
        <dbReference type="ARBA" id="ARBA00032531"/>
    </source>
</evidence>
<feature type="domain" description="CCR4-NOT transcription complex subunit 1 TTP binding" evidence="18">
    <location>
        <begin position="816"/>
        <end position="996"/>
    </location>
</feature>
<feature type="domain" description="CCR4-NOT transcription complex subunit 1" evidence="16">
    <location>
        <begin position="1381"/>
        <end position="1528"/>
    </location>
</feature>
<dbReference type="FunFam" id="1.25.40.180:FF:000005">
    <property type="entry name" value="Ccr4-not transcription complex subunit 1 isoform"/>
    <property type="match status" value="1"/>
</dbReference>
<organism evidence="22 23">
    <name type="scientific">Pipistrellus kuhlii</name>
    <name type="common">Kuhl's pipistrelle</name>
    <dbReference type="NCBI Taxonomy" id="59472"/>
    <lineage>
        <taxon>Eukaryota</taxon>
        <taxon>Metazoa</taxon>
        <taxon>Chordata</taxon>
        <taxon>Craniata</taxon>
        <taxon>Vertebrata</taxon>
        <taxon>Euteleostomi</taxon>
        <taxon>Mammalia</taxon>
        <taxon>Eutheria</taxon>
        <taxon>Laurasiatheria</taxon>
        <taxon>Chiroptera</taxon>
        <taxon>Yangochiroptera</taxon>
        <taxon>Vespertilionidae</taxon>
        <taxon>Pipistrellus</taxon>
    </lineage>
</organism>
<keyword evidence="5" id="KW-0810">Translation regulation</keyword>
<dbReference type="GO" id="GO:0031047">
    <property type="term" value="P:regulatory ncRNA-mediated gene silencing"/>
    <property type="evidence" value="ECO:0007669"/>
    <property type="project" value="UniProtKB-KW"/>
</dbReference>
<feature type="region of interest" description="Disordered" evidence="14">
    <location>
        <begin position="1309"/>
        <end position="1340"/>
    </location>
</feature>
<evidence type="ECO:0000259" key="17">
    <source>
        <dbReference type="Pfam" id="PF16415"/>
    </source>
</evidence>
<keyword evidence="9" id="KW-0539">Nucleus</keyword>
<dbReference type="InterPro" id="IPR055104">
    <property type="entry name" value="CNOT1_1st"/>
</dbReference>
<dbReference type="InterPro" id="IPR032191">
    <property type="entry name" value="CNOT1_CAF1_bind"/>
</dbReference>
<evidence type="ECO:0000256" key="6">
    <source>
        <dbReference type="ARBA" id="ARBA00023015"/>
    </source>
</evidence>
<evidence type="ECO:0000259" key="20">
    <source>
        <dbReference type="Pfam" id="PF22940"/>
    </source>
</evidence>
<comment type="similarity">
    <text evidence="10">Belongs to the CNOT1 family.</text>
</comment>
<dbReference type="PANTHER" id="PTHR13162">
    <property type="entry name" value="CCR4-NOT TRANSCRIPTION COMPLEX"/>
    <property type="match status" value="1"/>
</dbReference>
<dbReference type="InterPro" id="IPR038535">
    <property type="entry name" value="CNOT1_TTP_bind_sf"/>
</dbReference>
<dbReference type="Pfam" id="PF16415">
    <property type="entry name" value="CNOT1_CAF1_bind"/>
    <property type="match status" value="1"/>
</dbReference>
<evidence type="ECO:0000256" key="10">
    <source>
        <dbReference type="ARBA" id="ARBA00025717"/>
    </source>
</evidence>
<keyword evidence="23" id="KW-1185">Reference proteome</keyword>
<dbReference type="Pfam" id="PF16418">
    <property type="entry name" value="CNOT1_HEAT"/>
    <property type="match status" value="1"/>
</dbReference>
<dbReference type="Pfam" id="PF12842">
    <property type="entry name" value="DUF3819"/>
    <property type="match status" value="1"/>
</dbReference>
<dbReference type="EMBL" id="JACAGB010000017">
    <property type="protein sequence ID" value="KAF6318351.1"/>
    <property type="molecule type" value="Genomic_DNA"/>
</dbReference>
<evidence type="ECO:0000259" key="15">
    <source>
        <dbReference type="Pfam" id="PF04054"/>
    </source>
</evidence>
<feature type="domain" description="CCR4-NOT transcription complex subunit 1 CAF1-binding" evidence="17">
    <location>
        <begin position="1082"/>
        <end position="1305"/>
    </location>
</feature>
<feature type="domain" description="CCR4-NOT transcription complex subunit 1-like NOT1 connector" evidence="21">
    <location>
        <begin position="1604"/>
        <end position="1808"/>
    </location>
</feature>
<dbReference type="InterPro" id="IPR055454">
    <property type="entry name" value="CNOT1-like_NOT1_connector"/>
</dbReference>
<dbReference type="GO" id="GO:0000288">
    <property type="term" value="P:nuclear-transcribed mRNA catabolic process, deadenylation-dependent decay"/>
    <property type="evidence" value="ECO:0007669"/>
    <property type="project" value="TreeGrafter"/>
</dbReference>
<dbReference type="GO" id="GO:0030015">
    <property type="term" value="C:CCR4-NOT core complex"/>
    <property type="evidence" value="ECO:0007669"/>
    <property type="project" value="InterPro"/>
</dbReference>
<reference evidence="22 23" key="1">
    <citation type="journal article" date="2020" name="Nature">
        <title>Six reference-quality genomes reveal evolution of bat adaptations.</title>
        <authorList>
            <person name="Jebb D."/>
            <person name="Huang Z."/>
            <person name="Pippel M."/>
            <person name="Hughes G.M."/>
            <person name="Lavrichenko K."/>
            <person name="Devanna P."/>
            <person name="Winkler S."/>
            <person name="Jermiin L.S."/>
            <person name="Skirmuntt E.C."/>
            <person name="Katzourakis A."/>
            <person name="Burkitt-Gray L."/>
            <person name="Ray D.A."/>
            <person name="Sullivan K.A.M."/>
            <person name="Roscito J.G."/>
            <person name="Kirilenko B.M."/>
            <person name="Davalos L.M."/>
            <person name="Corthals A.P."/>
            <person name="Power M.L."/>
            <person name="Jones G."/>
            <person name="Ransome R.D."/>
            <person name="Dechmann D.K.N."/>
            <person name="Locatelli A.G."/>
            <person name="Puechmaille S.J."/>
            <person name="Fedrigo O."/>
            <person name="Jarvis E.D."/>
            <person name="Hiller M."/>
            <person name="Vernes S.C."/>
            <person name="Myers E.W."/>
            <person name="Teeling E.C."/>
        </authorList>
    </citation>
    <scope>NUCLEOTIDE SEQUENCE [LARGE SCALE GENOMIC DNA]</scope>
    <source>
        <strain evidence="22">MPipKuh1</strain>
        <tissue evidence="22">Flight muscle</tissue>
    </source>
</reference>
<proteinExistence type="inferred from homology"/>
<keyword evidence="8" id="KW-0804">Transcription</keyword>
<keyword evidence="4" id="KW-0678">Repressor</keyword>